<dbReference type="PROSITE" id="PS00131">
    <property type="entry name" value="CARBOXYPEPT_SER_SER"/>
    <property type="match status" value="1"/>
</dbReference>
<dbReference type="PRINTS" id="PR00724">
    <property type="entry name" value="CRBOXYPTASEC"/>
</dbReference>
<dbReference type="OrthoDB" id="443318at2759"/>
<evidence type="ECO:0000256" key="2">
    <source>
        <dbReference type="RuleBase" id="RU361156"/>
    </source>
</evidence>
<dbReference type="GeneID" id="109480593"/>
<organism evidence="3 4">
    <name type="scientific">Branchiostoma belcheri</name>
    <name type="common">Amphioxus</name>
    <dbReference type="NCBI Taxonomy" id="7741"/>
    <lineage>
        <taxon>Eukaryota</taxon>
        <taxon>Metazoa</taxon>
        <taxon>Chordata</taxon>
        <taxon>Cephalochordata</taxon>
        <taxon>Leptocardii</taxon>
        <taxon>Amphioxiformes</taxon>
        <taxon>Branchiostomatidae</taxon>
        <taxon>Branchiostoma</taxon>
    </lineage>
</organism>
<dbReference type="EC" id="3.4.16.-" evidence="2"/>
<protein>
    <recommendedName>
        <fullName evidence="2">Carboxypeptidase</fullName>
        <ecNumber evidence="2">3.4.16.-</ecNumber>
    </recommendedName>
</protein>
<accession>A0A6P5A9F0</accession>
<dbReference type="Proteomes" id="UP000515135">
    <property type="component" value="Unplaced"/>
</dbReference>
<dbReference type="InterPro" id="IPR029058">
    <property type="entry name" value="AB_hydrolase_fold"/>
</dbReference>
<evidence type="ECO:0000313" key="3">
    <source>
        <dbReference type="Proteomes" id="UP000515135"/>
    </source>
</evidence>
<keyword evidence="2" id="KW-0378">Hydrolase</keyword>
<evidence type="ECO:0000313" key="4">
    <source>
        <dbReference type="RefSeq" id="XP_019638386.1"/>
    </source>
</evidence>
<dbReference type="KEGG" id="bbel:109480593"/>
<dbReference type="InterPro" id="IPR033124">
    <property type="entry name" value="Ser_caboxypep_his_AS"/>
</dbReference>
<reference evidence="4" key="1">
    <citation type="submission" date="2025-08" db="UniProtKB">
        <authorList>
            <consortium name="RefSeq"/>
        </authorList>
    </citation>
    <scope>IDENTIFICATION</scope>
    <source>
        <tissue evidence="4">Gonad</tissue>
    </source>
</reference>
<name>A0A6P5A9F0_BRABE</name>
<dbReference type="PANTHER" id="PTHR11802">
    <property type="entry name" value="SERINE PROTEASE FAMILY S10 SERINE CARBOXYPEPTIDASE"/>
    <property type="match status" value="1"/>
</dbReference>
<evidence type="ECO:0000256" key="1">
    <source>
        <dbReference type="ARBA" id="ARBA00009431"/>
    </source>
</evidence>
<dbReference type="Gene3D" id="3.40.50.1820">
    <property type="entry name" value="alpha/beta hydrolase"/>
    <property type="match status" value="2"/>
</dbReference>
<sequence>MRFIPELQQTKQLNNIMSADTATVTFLCALSLLSVFQALAVHPDQIQKLPGLATNPKFAQYSGYVNATGNKRLHYWFVESQGNPKTDPVVLWLNGGPGCSSLDGYLSENGPYHVEDDGSTLYENPYSWNQVANVVYLESPAGVGFSYSTDKNYSTNDDQVAMDNLAAVQSFFVKFPQFLPNDFYIVGESYGGFYVPTLAVNIMKANTSINFKGFGIGNGLTSHVMNANSVVYYGYYHGLYGDDIWTSLNKYCCSDDTGCQFADNQDANCQESVRQAMHFIFDIGLNEYALYLDCAGGLPPHFARWRMAVSHLFSAFKLPLPAPPKPQVNGSRMYTAPTKVGLTPPCINATAQTTWLNRPDVRLALHIPEFVQPWALCSAEVGDQYTTVYSTMHDQYLALLPKYRALVYNGDTDMACNFLGDQWFVESLKQPVLAARKPWTYNNQVAGFIKQFQNLTFVTVKGAGHMVPQWKPGQALAMITNFLHNSF</sequence>
<keyword evidence="3" id="KW-1185">Reference proteome</keyword>
<dbReference type="RefSeq" id="XP_019638386.1">
    <property type="nucleotide sequence ID" value="XM_019782827.1"/>
</dbReference>
<dbReference type="FunFam" id="3.40.50.1820:FF:000055">
    <property type="entry name" value="Carboxypeptidase"/>
    <property type="match status" value="1"/>
</dbReference>
<dbReference type="InterPro" id="IPR001563">
    <property type="entry name" value="Peptidase_S10"/>
</dbReference>
<dbReference type="GO" id="GO:0006508">
    <property type="term" value="P:proteolysis"/>
    <property type="evidence" value="ECO:0007669"/>
    <property type="project" value="UniProtKB-KW"/>
</dbReference>
<keyword evidence="2" id="KW-0121">Carboxypeptidase</keyword>
<dbReference type="AlphaFoldDB" id="A0A6P5A9F0"/>
<dbReference type="GO" id="GO:0004185">
    <property type="term" value="F:serine-type carboxypeptidase activity"/>
    <property type="evidence" value="ECO:0007669"/>
    <property type="project" value="UniProtKB-UniRule"/>
</dbReference>
<keyword evidence="2" id="KW-0645">Protease</keyword>
<proteinExistence type="inferred from homology"/>
<dbReference type="Pfam" id="PF00450">
    <property type="entry name" value="Peptidase_S10"/>
    <property type="match status" value="1"/>
</dbReference>
<dbReference type="SUPFAM" id="SSF53474">
    <property type="entry name" value="alpha/beta-Hydrolases"/>
    <property type="match status" value="1"/>
</dbReference>
<dbReference type="PROSITE" id="PS00560">
    <property type="entry name" value="CARBOXYPEPT_SER_HIS"/>
    <property type="match status" value="1"/>
</dbReference>
<gene>
    <name evidence="4" type="primary">LOC109480593</name>
</gene>
<dbReference type="PANTHER" id="PTHR11802:SF201">
    <property type="entry name" value="CARBOXYPEPTIDASE"/>
    <property type="match status" value="1"/>
</dbReference>
<comment type="similarity">
    <text evidence="1 2">Belongs to the peptidase S10 family.</text>
</comment>
<dbReference type="InterPro" id="IPR018202">
    <property type="entry name" value="Ser_caboxypep_ser_AS"/>
</dbReference>